<evidence type="ECO:0000259" key="2">
    <source>
        <dbReference type="Pfam" id="PF00534"/>
    </source>
</evidence>
<organism evidence="4">
    <name type="scientific">Rhodothermus marinus</name>
    <name type="common">Rhodothermus obamensis</name>
    <dbReference type="NCBI Taxonomy" id="29549"/>
    <lineage>
        <taxon>Bacteria</taxon>
        <taxon>Pseudomonadati</taxon>
        <taxon>Rhodothermota</taxon>
        <taxon>Rhodothermia</taxon>
        <taxon>Rhodothermales</taxon>
        <taxon>Rhodothermaceae</taxon>
        <taxon>Rhodothermus</taxon>
    </lineage>
</organism>
<dbReference type="Pfam" id="PF00534">
    <property type="entry name" value="Glycos_transf_1"/>
    <property type="match status" value="1"/>
</dbReference>
<gene>
    <name evidence="4" type="ORF">ENO59_02310</name>
</gene>
<keyword evidence="1 4" id="KW-0808">Transferase</keyword>
<comment type="caution">
    <text evidence="4">The sequence shown here is derived from an EMBL/GenBank/DDBJ whole genome shotgun (WGS) entry which is preliminary data.</text>
</comment>
<dbReference type="EMBL" id="DSGB01000003">
    <property type="protein sequence ID" value="HER95340.1"/>
    <property type="molecule type" value="Genomic_DNA"/>
</dbReference>
<reference evidence="4" key="1">
    <citation type="journal article" date="2020" name="mSystems">
        <title>Genome- and Community-Level Interaction Insights into Carbon Utilization and Element Cycling Functions of Hydrothermarchaeota in Hydrothermal Sediment.</title>
        <authorList>
            <person name="Zhou Z."/>
            <person name="Liu Y."/>
            <person name="Xu W."/>
            <person name="Pan J."/>
            <person name="Luo Z.H."/>
            <person name="Li M."/>
        </authorList>
    </citation>
    <scope>NUCLEOTIDE SEQUENCE [LARGE SCALE GENOMIC DNA]</scope>
    <source>
        <strain evidence="4">SpSt-143</strain>
    </source>
</reference>
<dbReference type="Gene3D" id="3.40.50.2000">
    <property type="entry name" value="Glycogen Phosphorylase B"/>
    <property type="match status" value="2"/>
</dbReference>
<dbReference type="PANTHER" id="PTHR46401:SF2">
    <property type="entry name" value="GLYCOSYLTRANSFERASE WBBK-RELATED"/>
    <property type="match status" value="1"/>
</dbReference>
<accession>A0A7V2AZ55</accession>
<protein>
    <submittedName>
        <fullName evidence="4">Glycosyltransferase</fullName>
    </submittedName>
</protein>
<dbReference type="GO" id="GO:0016757">
    <property type="term" value="F:glycosyltransferase activity"/>
    <property type="evidence" value="ECO:0007669"/>
    <property type="project" value="InterPro"/>
</dbReference>
<dbReference type="AlphaFoldDB" id="A0A7V2AZ55"/>
<dbReference type="InterPro" id="IPR028098">
    <property type="entry name" value="Glyco_trans_4-like_N"/>
</dbReference>
<dbReference type="SUPFAM" id="SSF53756">
    <property type="entry name" value="UDP-Glycosyltransferase/glycogen phosphorylase"/>
    <property type="match status" value="1"/>
</dbReference>
<evidence type="ECO:0000313" key="4">
    <source>
        <dbReference type="EMBL" id="HER95340.1"/>
    </source>
</evidence>
<dbReference type="Pfam" id="PF13439">
    <property type="entry name" value="Glyco_transf_4"/>
    <property type="match status" value="1"/>
</dbReference>
<dbReference type="PANTHER" id="PTHR46401">
    <property type="entry name" value="GLYCOSYLTRANSFERASE WBBK-RELATED"/>
    <property type="match status" value="1"/>
</dbReference>
<proteinExistence type="predicted"/>
<feature type="domain" description="Glycosyltransferase subfamily 4-like N-terminal" evidence="3">
    <location>
        <begin position="56"/>
        <end position="165"/>
    </location>
</feature>
<feature type="domain" description="Glycosyl transferase family 1" evidence="2">
    <location>
        <begin position="231"/>
        <end position="312"/>
    </location>
</feature>
<evidence type="ECO:0000256" key="1">
    <source>
        <dbReference type="ARBA" id="ARBA00022679"/>
    </source>
</evidence>
<dbReference type="CDD" id="cd03801">
    <property type="entry name" value="GT4_PimA-like"/>
    <property type="match status" value="1"/>
</dbReference>
<dbReference type="InterPro" id="IPR001296">
    <property type="entry name" value="Glyco_trans_1"/>
</dbReference>
<dbReference type="GO" id="GO:0009103">
    <property type="term" value="P:lipopolysaccharide biosynthetic process"/>
    <property type="evidence" value="ECO:0007669"/>
    <property type="project" value="TreeGrafter"/>
</dbReference>
<name>A0A7V2AZ55_RHOMR</name>
<evidence type="ECO:0000259" key="3">
    <source>
        <dbReference type="Pfam" id="PF13439"/>
    </source>
</evidence>
<sequence>MVELLRIVLTGDKKADSRVVSGTRVFVRRFEKALSKAAEKENLIVNFAGNRKTHTINRALDLIRLSMHASIIHCLTLGKDVELAFFCSRLSHAKLILSVHGHLAQEKAGFRFPWKFRRRMYTYNAIMKRADAIIFPSEVLKLQVIEEVKLEQNKIYIIPNGVDQELIVSEPRRKLMSNQIGIFAKWSEIKGIKRVPTLLYVAQKLGLKIRWIGANSYPQFTNPFLSVEPPVPPEEVPRLLDECLLVTVPSLTESFSQVALEAMARGVPVVVSNGVGIAPLVQNYQAGQVVDFEDPSTLLEAMQHIMDEYEYYSQNALLCAKDHTWEKIIMKYVSVYRAITLP</sequence>